<dbReference type="PANTHER" id="PTHR46825">
    <property type="entry name" value="D-ALANYL-D-ALANINE-CARBOXYPEPTIDASE/ENDOPEPTIDASE AMPH"/>
    <property type="match status" value="1"/>
</dbReference>
<gene>
    <name evidence="3" type="ORF">I316_06343</name>
</gene>
<dbReference type="AlphaFoldDB" id="A0A1B9GLL2"/>
<feature type="domain" description="Beta-lactamase-related" evidence="2">
    <location>
        <begin position="27"/>
        <end position="348"/>
    </location>
</feature>
<comment type="similarity">
    <text evidence="1">Belongs to the peptidase S12 family.</text>
</comment>
<sequence>MLSEAGLREFKAEIEEAMQLWSVQGCMVVYVQGDAQNNLALGRRDMTNPVTPKTLFALASSSKLFTVLCLLRALSSRNLSVKTPIKSFFPQFKLYDKLAEAQCTVEDILCHRTGLPGYDHLWNEGYHLSELPERLAVLRPTAGFREVHQYNSLLYDLGALLVEELIGGGKTYTQYVKEQFFEPLGICSATFNHVHNEEGEDDLEVVKGEASREFEAEYASGFWKRVNVDGTEDRCRMLSFGLGKMDGGAGTGKLWMNGEDAARWLKALPSIPEYAEAVTPRTIVGSAGGLEFADHTVLYGLGQRINTHRGVLINEHSGEVSGFLSRFSRLPAHDAGFAILTNSDPGGKYLRAFVKCRLVEIFGGLPRMNWLERIETSRQAANAATRQWLSPTTPQPLLNDIRNTNAPSGDPLIGRWQSKGFDHWTIRPSDLVSALPTLGSLPFIASLYGQVRYLFSFVADGPCQSPKSLSKQRDPSCNKKAEVGRYKACMEWQSHDFGHEGVMYGYPFDVVLSDEGRKIEVFGLTGVGEGLREEDWGVVFQRVF</sequence>
<reference evidence="3 4" key="1">
    <citation type="submission" date="2013-07" db="EMBL/GenBank/DDBJ databases">
        <title>The Genome Sequence of Cryptococcus heveanensis BCC8398.</title>
        <authorList>
            <consortium name="The Broad Institute Genome Sequencing Platform"/>
            <person name="Cuomo C."/>
            <person name="Litvintseva A."/>
            <person name="Chen Y."/>
            <person name="Heitman J."/>
            <person name="Sun S."/>
            <person name="Springer D."/>
            <person name="Dromer F."/>
            <person name="Young S.K."/>
            <person name="Zeng Q."/>
            <person name="Gargeya S."/>
            <person name="Fitzgerald M."/>
            <person name="Abouelleil A."/>
            <person name="Alvarado L."/>
            <person name="Berlin A.M."/>
            <person name="Chapman S.B."/>
            <person name="Dewar J."/>
            <person name="Goldberg J."/>
            <person name="Griggs A."/>
            <person name="Gujja S."/>
            <person name="Hansen M."/>
            <person name="Howarth C."/>
            <person name="Imamovic A."/>
            <person name="Larimer J."/>
            <person name="McCowan C."/>
            <person name="Murphy C."/>
            <person name="Pearson M."/>
            <person name="Priest M."/>
            <person name="Roberts A."/>
            <person name="Saif S."/>
            <person name="Shea T."/>
            <person name="Sykes S."/>
            <person name="Wortman J."/>
            <person name="Nusbaum C."/>
            <person name="Birren B."/>
        </authorList>
    </citation>
    <scope>NUCLEOTIDE SEQUENCE [LARGE SCALE GENOMIC DNA]</scope>
    <source>
        <strain evidence="3 4">BCC8398</strain>
    </source>
</reference>
<evidence type="ECO:0000313" key="3">
    <source>
        <dbReference type="EMBL" id="OCF31960.1"/>
    </source>
</evidence>
<name>A0A1B9GLL2_9TREE</name>
<reference evidence="4" key="2">
    <citation type="submission" date="2013-12" db="EMBL/GenBank/DDBJ databases">
        <title>Evolution of pathogenesis and genome organization in the Tremellales.</title>
        <authorList>
            <person name="Cuomo C."/>
            <person name="Litvintseva A."/>
            <person name="Heitman J."/>
            <person name="Chen Y."/>
            <person name="Sun S."/>
            <person name="Springer D."/>
            <person name="Dromer F."/>
            <person name="Young S."/>
            <person name="Zeng Q."/>
            <person name="Chapman S."/>
            <person name="Gujja S."/>
            <person name="Saif S."/>
            <person name="Birren B."/>
        </authorList>
    </citation>
    <scope>NUCLEOTIDE SEQUENCE [LARGE SCALE GENOMIC DNA]</scope>
    <source>
        <strain evidence="4">BCC8398</strain>
    </source>
</reference>
<dbReference type="EMBL" id="KI669511">
    <property type="protein sequence ID" value="OCF31960.1"/>
    <property type="molecule type" value="Genomic_DNA"/>
</dbReference>
<organism evidence="3 4">
    <name type="scientific">Kwoniella heveanensis BCC8398</name>
    <dbReference type="NCBI Taxonomy" id="1296120"/>
    <lineage>
        <taxon>Eukaryota</taxon>
        <taxon>Fungi</taxon>
        <taxon>Dikarya</taxon>
        <taxon>Basidiomycota</taxon>
        <taxon>Agaricomycotina</taxon>
        <taxon>Tremellomycetes</taxon>
        <taxon>Tremellales</taxon>
        <taxon>Cryptococcaceae</taxon>
        <taxon>Kwoniella</taxon>
    </lineage>
</organism>
<evidence type="ECO:0000313" key="4">
    <source>
        <dbReference type="Proteomes" id="UP000092666"/>
    </source>
</evidence>
<dbReference type="Proteomes" id="UP000092666">
    <property type="component" value="Unassembled WGS sequence"/>
</dbReference>
<dbReference type="PANTHER" id="PTHR46825:SF15">
    <property type="entry name" value="BETA-LACTAMASE-RELATED DOMAIN-CONTAINING PROTEIN"/>
    <property type="match status" value="1"/>
</dbReference>
<dbReference type="InterPro" id="IPR012338">
    <property type="entry name" value="Beta-lactam/transpept-like"/>
</dbReference>
<keyword evidence="4" id="KW-1185">Reference proteome</keyword>
<dbReference type="Gene3D" id="3.40.710.10">
    <property type="entry name" value="DD-peptidase/beta-lactamase superfamily"/>
    <property type="match status" value="1"/>
</dbReference>
<accession>A0A1B9GLL2</accession>
<dbReference type="InterPro" id="IPR001466">
    <property type="entry name" value="Beta-lactam-related"/>
</dbReference>
<proteinExistence type="inferred from homology"/>
<protein>
    <recommendedName>
        <fullName evidence="2">Beta-lactamase-related domain-containing protein</fullName>
    </recommendedName>
</protein>
<dbReference type="OrthoDB" id="5946976at2759"/>
<evidence type="ECO:0000259" key="2">
    <source>
        <dbReference type="Pfam" id="PF00144"/>
    </source>
</evidence>
<evidence type="ECO:0000256" key="1">
    <source>
        <dbReference type="ARBA" id="ARBA00038215"/>
    </source>
</evidence>
<dbReference type="InterPro" id="IPR050491">
    <property type="entry name" value="AmpC-like"/>
</dbReference>
<dbReference type="Pfam" id="PF00144">
    <property type="entry name" value="Beta-lactamase"/>
    <property type="match status" value="1"/>
</dbReference>
<dbReference type="STRING" id="1296120.A0A1B9GLL2"/>
<dbReference type="SUPFAM" id="SSF56601">
    <property type="entry name" value="beta-lactamase/transpeptidase-like"/>
    <property type="match status" value="1"/>
</dbReference>